<dbReference type="PANTHER" id="PTHR39201">
    <property type="entry name" value="EXPORTED PROTEIN-RELATED"/>
    <property type="match status" value="1"/>
</dbReference>
<name>A0A1M6L3F8_9ACTN</name>
<feature type="domain" description="Flavodoxin-like" evidence="2">
    <location>
        <begin position="114"/>
        <end position="254"/>
    </location>
</feature>
<evidence type="ECO:0000313" key="4">
    <source>
        <dbReference type="Proteomes" id="UP000184512"/>
    </source>
</evidence>
<dbReference type="GO" id="GO:0010181">
    <property type="term" value="F:FMN binding"/>
    <property type="evidence" value="ECO:0007669"/>
    <property type="project" value="InterPro"/>
</dbReference>
<dbReference type="InterPro" id="IPR008254">
    <property type="entry name" value="Flavodoxin/NO_synth"/>
</dbReference>
<sequence>MVGGNRQYTDSLTLPPRGEGALNGSMGLNNTTKLTRRIVLYTGISALALTLTACSTGPQPRTPAGASSASGEATTVESPNPSGTAIGAGRTLLVYFSRAGENYYYGDRRTLEVGNTAVLAGLIADRIDCDVYEIEAADPYPEAYDPTVERNRDEADADARPAIANPLPDVSGYDTVLIGSPVWGSRAPMILSTFIEGVDLSGKTVLPFVTYAVSGMSGVDEDYRDALPDSDVRDGLAVQGEAVTDATADLEDWLRTNALL</sequence>
<dbReference type="EMBL" id="FQZG01000066">
    <property type="protein sequence ID" value="SHJ65730.1"/>
    <property type="molecule type" value="Genomic_DNA"/>
</dbReference>
<dbReference type="Proteomes" id="UP000184512">
    <property type="component" value="Unassembled WGS sequence"/>
</dbReference>
<evidence type="ECO:0000313" key="3">
    <source>
        <dbReference type="EMBL" id="SHJ65730.1"/>
    </source>
</evidence>
<evidence type="ECO:0000259" key="2">
    <source>
        <dbReference type="Pfam" id="PF12682"/>
    </source>
</evidence>
<reference evidence="3 4" key="1">
    <citation type="submission" date="2016-11" db="EMBL/GenBank/DDBJ databases">
        <authorList>
            <person name="Jaros S."/>
            <person name="Januszkiewicz K."/>
            <person name="Wedrychowicz H."/>
        </authorList>
    </citation>
    <scope>NUCLEOTIDE SEQUENCE [LARGE SCALE GENOMIC DNA]</scope>
    <source>
        <strain evidence="3 4">DSM 12906</strain>
    </source>
</reference>
<feature type="compositionally biased region" description="Polar residues" evidence="1">
    <location>
        <begin position="1"/>
        <end position="12"/>
    </location>
</feature>
<dbReference type="AlphaFoldDB" id="A0A1M6L3F8"/>
<gene>
    <name evidence="3" type="ORF">SAMN02745244_02980</name>
</gene>
<dbReference type="Gene3D" id="3.40.50.360">
    <property type="match status" value="1"/>
</dbReference>
<accession>A0A1M6L3F8</accession>
<feature type="region of interest" description="Disordered" evidence="1">
    <location>
        <begin position="1"/>
        <end position="26"/>
    </location>
</feature>
<dbReference type="SUPFAM" id="SSF52218">
    <property type="entry name" value="Flavoproteins"/>
    <property type="match status" value="1"/>
</dbReference>
<proteinExistence type="predicted"/>
<feature type="region of interest" description="Disordered" evidence="1">
    <location>
        <begin position="56"/>
        <end position="83"/>
    </location>
</feature>
<dbReference type="InterPro" id="IPR029039">
    <property type="entry name" value="Flavoprotein-like_sf"/>
</dbReference>
<dbReference type="Pfam" id="PF12682">
    <property type="entry name" value="Flavodoxin_4"/>
    <property type="match status" value="1"/>
</dbReference>
<keyword evidence="4" id="KW-1185">Reference proteome</keyword>
<organism evidence="3 4">
    <name type="scientific">Tessaracoccus bendigoensis DSM 12906</name>
    <dbReference type="NCBI Taxonomy" id="1123357"/>
    <lineage>
        <taxon>Bacteria</taxon>
        <taxon>Bacillati</taxon>
        <taxon>Actinomycetota</taxon>
        <taxon>Actinomycetes</taxon>
        <taxon>Propionibacteriales</taxon>
        <taxon>Propionibacteriaceae</taxon>
        <taxon>Tessaracoccus</taxon>
    </lineage>
</organism>
<feature type="compositionally biased region" description="Low complexity" evidence="1">
    <location>
        <begin position="64"/>
        <end position="78"/>
    </location>
</feature>
<protein>
    <submittedName>
        <fullName evidence="3">Flavodoxin</fullName>
    </submittedName>
</protein>
<dbReference type="STRING" id="1123357.SAMN02745244_02980"/>
<dbReference type="PANTHER" id="PTHR39201:SF1">
    <property type="entry name" value="FLAVODOXIN-LIKE DOMAIN-CONTAINING PROTEIN"/>
    <property type="match status" value="1"/>
</dbReference>
<evidence type="ECO:0000256" key="1">
    <source>
        <dbReference type="SAM" id="MobiDB-lite"/>
    </source>
</evidence>